<dbReference type="GO" id="GO:0008982">
    <property type="term" value="F:protein-N(PI)-phosphohistidine-sugar phosphotransferase activity"/>
    <property type="evidence" value="ECO:0007669"/>
    <property type="project" value="InterPro"/>
</dbReference>
<dbReference type="EMBL" id="CVLB01000003">
    <property type="protein sequence ID" value="CRF35473.1"/>
    <property type="molecule type" value="Genomic_DNA"/>
</dbReference>
<dbReference type="GO" id="GO:0009401">
    <property type="term" value="P:phosphoenolpyruvate-dependent sugar phosphotransferase system"/>
    <property type="evidence" value="ECO:0007669"/>
    <property type="project" value="UniProtKB-KW"/>
</dbReference>
<reference evidence="5" key="1">
    <citation type="submission" date="2015-04" db="EMBL/GenBank/DDBJ databases">
        <authorList>
            <person name="Mushtaq Mamoona"/>
        </authorList>
    </citation>
    <scope>NUCLEOTIDE SEQUENCE [LARGE SCALE GENOMIC DNA]</scope>
    <source>
        <strain evidence="5">AN4859/03</strain>
    </source>
</reference>
<evidence type="ECO:0000256" key="1">
    <source>
        <dbReference type="ARBA" id="ARBA00022679"/>
    </source>
</evidence>
<protein>
    <recommendedName>
        <fullName evidence="3">Phosphotransferase system EIIB component type 2/3 domain-containing protein</fullName>
    </recommendedName>
</protein>
<keyword evidence="5" id="KW-1185">Reference proteome</keyword>
<organism evidence="4 5">
    <name type="scientific">Brachyspira suanatina</name>
    <dbReference type="NCBI Taxonomy" id="381802"/>
    <lineage>
        <taxon>Bacteria</taxon>
        <taxon>Pseudomonadati</taxon>
        <taxon>Spirochaetota</taxon>
        <taxon>Spirochaetia</taxon>
        <taxon>Brachyspirales</taxon>
        <taxon>Brachyspiraceae</taxon>
        <taxon>Brachyspira</taxon>
    </lineage>
</organism>
<dbReference type="AlphaFoldDB" id="A0A0G4KAT8"/>
<dbReference type="SUPFAM" id="SSF52794">
    <property type="entry name" value="PTS system IIB component-like"/>
    <property type="match status" value="1"/>
</dbReference>
<evidence type="ECO:0000313" key="4">
    <source>
        <dbReference type="EMBL" id="CRF35473.1"/>
    </source>
</evidence>
<sequence length="105" mass="11503">MKNKINILFVCGYGVGSSAISETVVKKALNACSISSELKHTSVGEMSQFKDWSDIICISKKLAEGVDLKSYSDKDVLEIVNIMDGKTIAKDIEKIVLEKYPDAKS</sequence>
<gene>
    <name evidence="4" type="ORF">BRSU_2679</name>
</gene>
<dbReference type="InterPro" id="IPR003501">
    <property type="entry name" value="PTS_EIIB_2/3"/>
</dbReference>
<dbReference type="Pfam" id="PF02302">
    <property type="entry name" value="PTS_IIB"/>
    <property type="match status" value="1"/>
</dbReference>
<dbReference type="RefSeq" id="WP_048596048.1">
    <property type="nucleotide sequence ID" value="NZ_CVLB01000003.1"/>
</dbReference>
<name>A0A0G4KAT8_9SPIR</name>
<proteinExistence type="predicted"/>
<keyword evidence="2" id="KW-0598">Phosphotransferase system</keyword>
<keyword evidence="1" id="KW-0808">Transferase</keyword>
<evidence type="ECO:0000259" key="3">
    <source>
        <dbReference type="Pfam" id="PF02302"/>
    </source>
</evidence>
<dbReference type="Proteomes" id="UP000043763">
    <property type="component" value="Unassembled WGS sequence"/>
</dbReference>
<evidence type="ECO:0000313" key="5">
    <source>
        <dbReference type="Proteomes" id="UP000043763"/>
    </source>
</evidence>
<dbReference type="Gene3D" id="3.40.50.2300">
    <property type="match status" value="1"/>
</dbReference>
<accession>A0A0G4KAT8</accession>
<evidence type="ECO:0000256" key="2">
    <source>
        <dbReference type="ARBA" id="ARBA00022683"/>
    </source>
</evidence>
<dbReference type="OrthoDB" id="6603449at2"/>
<dbReference type="InterPro" id="IPR036095">
    <property type="entry name" value="PTS_EIIB-like_sf"/>
</dbReference>
<feature type="domain" description="Phosphotransferase system EIIB component type 2/3" evidence="3">
    <location>
        <begin position="6"/>
        <end position="93"/>
    </location>
</feature>